<keyword evidence="1" id="KW-0812">Transmembrane</keyword>
<feature type="transmembrane region" description="Helical" evidence="1">
    <location>
        <begin position="297"/>
        <end position="319"/>
    </location>
</feature>
<organism evidence="2 3">
    <name type="scientific">Mycena venus</name>
    <dbReference type="NCBI Taxonomy" id="2733690"/>
    <lineage>
        <taxon>Eukaryota</taxon>
        <taxon>Fungi</taxon>
        <taxon>Dikarya</taxon>
        <taxon>Basidiomycota</taxon>
        <taxon>Agaricomycotina</taxon>
        <taxon>Agaricomycetes</taxon>
        <taxon>Agaricomycetidae</taxon>
        <taxon>Agaricales</taxon>
        <taxon>Marasmiineae</taxon>
        <taxon>Mycenaceae</taxon>
        <taxon>Mycena</taxon>
    </lineage>
</organism>
<reference evidence="2" key="1">
    <citation type="submission" date="2020-05" db="EMBL/GenBank/DDBJ databases">
        <title>Mycena genomes resolve the evolution of fungal bioluminescence.</title>
        <authorList>
            <person name="Tsai I.J."/>
        </authorList>
    </citation>
    <scope>NUCLEOTIDE SEQUENCE</scope>
    <source>
        <strain evidence="2">CCC161011</strain>
    </source>
</reference>
<dbReference type="AlphaFoldDB" id="A0A8H6Z1D2"/>
<keyword evidence="1" id="KW-1133">Transmembrane helix</keyword>
<accession>A0A8H6Z1D2</accession>
<dbReference type="Proteomes" id="UP000620124">
    <property type="component" value="Unassembled WGS sequence"/>
</dbReference>
<keyword evidence="3" id="KW-1185">Reference proteome</keyword>
<sequence length="401" mass="44073">MLLISSSQYQPLQQEPEELKALHSDGFVQPEEQRHHWWDKLLLIIAFANFILAAGTMLTAQRWYELYLNLATLPRPNPWTAPHPNAMPPSYTHTVNPDQATFLGFGLEGVAYGVNVVLFGIATHVLLRRSRGKQLSILPIFAFTCFMFALCTVHYALNFNNVYDGTMVHVRPHISEETHLLVGADSIWLLTDFFSQLLLIYRCYLVWGKSIWVVILPLLIALASISCGFAVTGLVISISPTAPQAPAALVPIGDAYAALSLILNFMVSSLIVGRIWWMTRESIISRSSASIQKAIGIVIESGFLFLAIQFVFVILFAIAHPAQAVVEPIATQIYVTSPMLIVVRVGMGAAYEPTSQTGVTGTSVRFAQTDGTRTTQITSQGLELHAYKGGRSSLGTLAEPV</sequence>
<feature type="transmembrane region" description="Helical" evidence="1">
    <location>
        <begin position="109"/>
        <end position="127"/>
    </location>
</feature>
<dbReference type="EMBL" id="JACAZI010000002">
    <property type="protein sequence ID" value="KAF7368596.1"/>
    <property type="molecule type" value="Genomic_DNA"/>
</dbReference>
<gene>
    <name evidence="2" type="ORF">MVEN_00183400</name>
</gene>
<proteinExistence type="predicted"/>
<feature type="transmembrane region" description="Helical" evidence="1">
    <location>
        <begin position="256"/>
        <end position="277"/>
    </location>
</feature>
<comment type="caution">
    <text evidence="2">The sequence shown here is derived from an EMBL/GenBank/DDBJ whole genome shotgun (WGS) entry which is preliminary data.</text>
</comment>
<feature type="transmembrane region" description="Helical" evidence="1">
    <location>
        <begin position="139"/>
        <end position="157"/>
    </location>
</feature>
<feature type="transmembrane region" description="Helical" evidence="1">
    <location>
        <begin position="211"/>
        <end position="236"/>
    </location>
</feature>
<name>A0A8H6Z1D2_9AGAR</name>
<protein>
    <submittedName>
        <fullName evidence="2">Uncharacterized protein</fullName>
    </submittedName>
</protein>
<evidence type="ECO:0000313" key="3">
    <source>
        <dbReference type="Proteomes" id="UP000620124"/>
    </source>
</evidence>
<dbReference type="OrthoDB" id="3341077at2759"/>
<keyword evidence="1" id="KW-0472">Membrane</keyword>
<evidence type="ECO:0000313" key="2">
    <source>
        <dbReference type="EMBL" id="KAF7368596.1"/>
    </source>
</evidence>
<evidence type="ECO:0000256" key="1">
    <source>
        <dbReference type="SAM" id="Phobius"/>
    </source>
</evidence>
<feature type="transmembrane region" description="Helical" evidence="1">
    <location>
        <begin position="186"/>
        <end position="204"/>
    </location>
</feature>
<feature type="transmembrane region" description="Helical" evidence="1">
    <location>
        <begin position="41"/>
        <end position="64"/>
    </location>
</feature>